<accession>A0ACA9N9Z0</accession>
<sequence length="342" mass="39890">MNLIIDEIRKGYLNEFNYNEFQIQKRISDGSSEVILAYMKTNHKHAVLKFLKCNQDEHEYCKKFRREQIFPNDNVISFYGITKDPLKKFHSIVLQYCFNKNLREHLKEKKFDWFYKNQMAKEIATGLGFIHAANIVHCDLNSKNIMHHNGKLVIIDFSSSMSSENQEEPILKITEENILWEISNSRPPFSDNFELYTNKLRDFLTRGGRETPVNLTPVDYKELYCDSWNSDPEKRPSINEVISRLSDIEFDCVYQDSDYIDYIPEISLGSSFRNITQFTSNKAACLEVIKGSALNLYIFLPPVEISVGRGNKNDIIIKDHKIAKKHARIIVNNQGQVEINEL</sequence>
<keyword evidence="2" id="KW-1185">Reference proteome</keyword>
<dbReference type="Proteomes" id="UP000789702">
    <property type="component" value="Unassembled WGS sequence"/>
</dbReference>
<evidence type="ECO:0000313" key="2">
    <source>
        <dbReference type="Proteomes" id="UP000789702"/>
    </source>
</evidence>
<gene>
    <name evidence="1" type="ORF">DHETER_LOCUS8941</name>
</gene>
<feature type="non-terminal residue" evidence="1">
    <location>
        <position position="342"/>
    </location>
</feature>
<reference evidence="1" key="1">
    <citation type="submission" date="2021-06" db="EMBL/GenBank/DDBJ databases">
        <authorList>
            <person name="Kallberg Y."/>
            <person name="Tangrot J."/>
            <person name="Rosling A."/>
        </authorList>
    </citation>
    <scope>NUCLEOTIDE SEQUENCE</scope>
    <source>
        <strain evidence="1">IL203A</strain>
    </source>
</reference>
<evidence type="ECO:0000313" key="1">
    <source>
        <dbReference type="EMBL" id="CAG8643255.1"/>
    </source>
</evidence>
<name>A0ACA9N9Z0_9GLOM</name>
<dbReference type="EMBL" id="CAJVPU010014922">
    <property type="protein sequence ID" value="CAG8643255.1"/>
    <property type="molecule type" value="Genomic_DNA"/>
</dbReference>
<organism evidence="1 2">
    <name type="scientific">Dentiscutata heterogama</name>
    <dbReference type="NCBI Taxonomy" id="1316150"/>
    <lineage>
        <taxon>Eukaryota</taxon>
        <taxon>Fungi</taxon>
        <taxon>Fungi incertae sedis</taxon>
        <taxon>Mucoromycota</taxon>
        <taxon>Glomeromycotina</taxon>
        <taxon>Glomeromycetes</taxon>
        <taxon>Diversisporales</taxon>
        <taxon>Gigasporaceae</taxon>
        <taxon>Dentiscutata</taxon>
    </lineage>
</organism>
<protein>
    <submittedName>
        <fullName evidence="1">17018_t:CDS:1</fullName>
    </submittedName>
</protein>
<comment type="caution">
    <text evidence="1">The sequence shown here is derived from an EMBL/GenBank/DDBJ whole genome shotgun (WGS) entry which is preliminary data.</text>
</comment>
<feature type="non-terminal residue" evidence="1">
    <location>
        <position position="1"/>
    </location>
</feature>
<proteinExistence type="predicted"/>